<keyword evidence="4 8" id="KW-0808">Transferase</keyword>
<evidence type="ECO:0000256" key="5">
    <source>
        <dbReference type="ARBA" id="ARBA00023136"/>
    </source>
</evidence>
<evidence type="ECO:0000256" key="6">
    <source>
        <dbReference type="ARBA" id="ARBA00023315"/>
    </source>
</evidence>
<evidence type="ECO:0000259" key="7">
    <source>
        <dbReference type="SMART" id="SM00563"/>
    </source>
</evidence>
<comment type="similarity">
    <text evidence="2">Belongs to the GPAT/DAPAT family.</text>
</comment>
<evidence type="ECO:0000256" key="1">
    <source>
        <dbReference type="ARBA" id="ARBA00004413"/>
    </source>
</evidence>
<dbReference type="PANTHER" id="PTHR12563:SF17">
    <property type="entry name" value="DIHYDROXYACETONE PHOSPHATE ACYLTRANSFERASE"/>
    <property type="match status" value="1"/>
</dbReference>
<dbReference type="PIRSF" id="PIRSF500064">
    <property type="entry name" value="GPAT"/>
    <property type="match status" value="1"/>
</dbReference>
<evidence type="ECO:0000313" key="9">
    <source>
        <dbReference type="Proteomes" id="UP000515498"/>
    </source>
</evidence>
<keyword evidence="5" id="KW-0472">Membrane</keyword>
<dbReference type="NCBIfam" id="NF002886">
    <property type="entry name" value="PRK03355.1"/>
    <property type="match status" value="1"/>
</dbReference>
<gene>
    <name evidence="8" type="ORF">HZU40_26345</name>
</gene>
<sequence length="780" mass="87391">MTRLSGDIDSFKPTDDTLVLASVGSPAEQELLKDWLLQQRRDRPDARVEVLHLPDSDDPPPTVLAQLVEKLSADPDRSVVPVRVFWIPGGLPTRSKVVSLISGRDTYRPPELLQRRILRKDPSRARVVAGEPAKVSELHQHWNDHTTAENPREFARFVIRRAILAIERVELRLLGPEYKSPRLVKPEMLASARFREGLDKIPGATIEDAGAMLDELSTGWSRFSVDLIPTLGRAIFSRGFDPNIDYDREEIEAMRGSLEIHPAVLLFSHRSYLDGVIVPVAMQENRLPPVHTFAGINLSFGFMGPIFRHSGVIFLRRKLDDPLYKYVLRQFVGYIVEKRFNLNWSIEGTRSRTGKMLPPKLGLLSYVADAYLDGRSEDILLQPVSISFDQLHETQEYAAYARGGEKTPEGVSWLYNFVKAQGERNYGKIYVRFPEAVSMRQYLGEPGGPIGSDPNAKRLAMQKMAFEVAWRIQQVTPVNATGLVSALLLTSRGVALTLGQLHRTFQDSLDYLERKGIPMTNSTLRLRTVDGVRAAVDALSGGHPVTRIDGGREPVWRIAPENEHEAAFYRNTLIASFLETSIIELALAHAARAESDHLDVFWAQTARLRDLLKFDFYFADSATFRDNLTKEMSWTQDWEEQIVSGREGIEALLRAKRPLLGSAMLRPFVEAYEIVADVLRDAPAEISEKELTKLALGVGAQQVAQGKVRSNESVSALLFATARQVVADQKLLGRAPDLSQRRSAFLAELRDILTDMDTVEAGSVAQFVERERAARQAANA</sequence>
<dbReference type="Pfam" id="PF19277">
    <property type="entry name" value="GPAT_C"/>
    <property type="match status" value="1"/>
</dbReference>
<keyword evidence="6 8" id="KW-0012">Acyltransferase</keyword>
<evidence type="ECO:0000256" key="3">
    <source>
        <dbReference type="ARBA" id="ARBA00022475"/>
    </source>
</evidence>
<dbReference type="PIRSF" id="PIRSF000437">
    <property type="entry name" value="GPAT_DHAPAT"/>
    <property type="match status" value="1"/>
</dbReference>
<dbReference type="InterPro" id="IPR022284">
    <property type="entry name" value="GPAT/DHAPAT"/>
</dbReference>
<dbReference type="SUPFAM" id="SSF69593">
    <property type="entry name" value="Glycerol-3-phosphate (1)-acyltransferase"/>
    <property type="match status" value="1"/>
</dbReference>
<dbReference type="EMBL" id="CP059894">
    <property type="protein sequence ID" value="QNJ91671.1"/>
    <property type="molecule type" value="Genomic_DNA"/>
</dbReference>
<evidence type="ECO:0000313" key="8">
    <source>
        <dbReference type="EMBL" id="QNJ91671.1"/>
    </source>
</evidence>
<dbReference type="KEGG" id="mflu:HZU40_26345"/>
<dbReference type="AlphaFoldDB" id="A0A7G8PBF5"/>
<organism evidence="8 9">
    <name type="scientific">Mycolicibacterium fluoranthenivorans</name>
    <dbReference type="NCBI Taxonomy" id="258505"/>
    <lineage>
        <taxon>Bacteria</taxon>
        <taxon>Bacillati</taxon>
        <taxon>Actinomycetota</taxon>
        <taxon>Actinomycetes</taxon>
        <taxon>Mycobacteriales</taxon>
        <taxon>Mycobacteriaceae</taxon>
        <taxon>Mycolicibacterium</taxon>
    </lineage>
</organism>
<protein>
    <submittedName>
        <fullName evidence="8">Glycerol-3-phosphate 1-O-acyltransferase</fullName>
        <ecNumber evidence="8">2.3.1.15</ecNumber>
    </submittedName>
</protein>
<dbReference type="Pfam" id="PF01553">
    <property type="entry name" value="Acyltransferase"/>
    <property type="match status" value="1"/>
</dbReference>
<dbReference type="PANTHER" id="PTHR12563">
    <property type="entry name" value="GLYCEROL-3-PHOSPHATE ACYLTRANSFERASE"/>
    <property type="match status" value="1"/>
</dbReference>
<dbReference type="EC" id="2.3.1.15" evidence="8"/>
<name>A0A7G8PBF5_9MYCO</name>
<dbReference type="InterPro" id="IPR045520">
    <property type="entry name" value="GPAT/DHAPAT_C"/>
</dbReference>
<dbReference type="InterPro" id="IPR002123">
    <property type="entry name" value="Plipid/glycerol_acylTrfase"/>
</dbReference>
<dbReference type="InterPro" id="IPR041728">
    <property type="entry name" value="GPAT/DHAPAT_LPLAT"/>
</dbReference>
<dbReference type="InterPro" id="IPR028354">
    <property type="entry name" value="GPAT_PlsB"/>
</dbReference>
<evidence type="ECO:0000256" key="2">
    <source>
        <dbReference type="ARBA" id="ARBA00007937"/>
    </source>
</evidence>
<proteinExistence type="inferred from homology"/>
<reference evidence="8 9" key="1">
    <citation type="submission" date="2020-07" db="EMBL/GenBank/DDBJ databases">
        <title>Draft genome sequence of four isobutane-metabolizing strains capable of cometabolically degrading diverse ether contaminants.</title>
        <authorList>
            <person name="Chen W."/>
            <person name="Faulkner N."/>
            <person name="Smith C."/>
            <person name="Hyman M."/>
        </authorList>
    </citation>
    <scope>NUCLEOTIDE SEQUENCE [LARGE SCALE GENOMIC DNA]</scope>
    <source>
        <strain evidence="8 9">2A</strain>
    </source>
</reference>
<dbReference type="GO" id="GO:0005886">
    <property type="term" value="C:plasma membrane"/>
    <property type="evidence" value="ECO:0007669"/>
    <property type="project" value="UniProtKB-SubCell"/>
</dbReference>
<dbReference type="GO" id="GO:0004366">
    <property type="term" value="F:glycerol-3-phosphate O-acyltransferase activity"/>
    <property type="evidence" value="ECO:0007669"/>
    <property type="project" value="UniProtKB-EC"/>
</dbReference>
<dbReference type="GO" id="GO:0008654">
    <property type="term" value="P:phospholipid biosynthetic process"/>
    <property type="evidence" value="ECO:0007669"/>
    <property type="project" value="InterPro"/>
</dbReference>
<dbReference type="Proteomes" id="UP000515498">
    <property type="component" value="Chromosome"/>
</dbReference>
<feature type="domain" description="Phospholipid/glycerol acyltransferase" evidence="7">
    <location>
        <begin position="263"/>
        <end position="389"/>
    </location>
</feature>
<comment type="subcellular location">
    <subcellularLocation>
        <location evidence="1">Cell membrane</location>
        <topology evidence="1">Peripheral membrane protein</topology>
        <orientation evidence="1">Cytoplasmic side</orientation>
    </subcellularLocation>
</comment>
<keyword evidence="3" id="KW-1003">Cell membrane</keyword>
<evidence type="ECO:0000256" key="4">
    <source>
        <dbReference type="ARBA" id="ARBA00022679"/>
    </source>
</evidence>
<dbReference type="RefSeq" id="WP_187096333.1">
    <property type="nucleotide sequence ID" value="NZ_CP059894.1"/>
</dbReference>
<accession>A0A7G8PBF5</accession>
<dbReference type="SMART" id="SM00563">
    <property type="entry name" value="PlsC"/>
    <property type="match status" value="1"/>
</dbReference>
<dbReference type="CDD" id="cd07993">
    <property type="entry name" value="LPLAT_DHAPAT-like"/>
    <property type="match status" value="1"/>
</dbReference>